<comment type="caution">
    <text evidence="8">The sequence shown here is derived from an EMBL/GenBank/DDBJ whole genome shotgun (WGS) entry which is preliminary data.</text>
</comment>
<dbReference type="PANTHER" id="PTHR12903">
    <property type="entry name" value="MITOCHONDRIAL RIBOSOMAL PROTEIN L24"/>
    <property type="match status" value="1"/>
</dbReference>
<evidence type="ECO:0000256" key="6">
    <source>
        <dbReference type="RuleBase" id="RU003477"/>
    </source>
</evidence>
<dbReference type="NCBIfam" id="TIGR01079">
    <property type="entry name" value="rplX_bact"/>
    <property type="match status" value="1"/>
</dbReference>
<keyword evidence="5" id="KW-0694">RNA-binding</keyword>
<comment type="similarity">
    <text evidence="1 5 6">Belongs to the universal ribosomal protein uL24 family.</text>
</comment>
<dbReference type="Proteomes" id="UP000546464">
    <property type="component" value="Unassembled WGS sequence"/>
</dbReference>
<dbReference type="PROSITE" id="PS01108">
    <property type="entry name" value="RIBOSOMAL_L24"/>
    <property type="match status" value="1"/>
</dbReference>
<dbReference type="GO" id="GO:0019843">
    <property type="term" value="F:rRNA binding"/>
    <property type="evidence" value="ECO:0007669"/>
    <property type="project" value="UniProtKB-UniRule"/>
</dbReference>
<dbReference type="SUPFAM" id="SSF50104">
    <property type="entry name" value="Translation proteins SH3-like domain"/>
    <property type="match status" value="1"/>
</dbReference>
<dbReference type="GO" id="GO:0003735">
    <property type="term" value="F:structural constituent of ribosome"/>
    <property type="evidence" value="ECO:0007669"/>
    <property type="project" value="InterPro"/>
</dbReference>
<evidence type="ECO:0000259" key="7">
    <source>
        <dbReference type="SMART" id="SM00739"/>
    </source>
</evidence>
<dbReference type="SMART" id="SM00739">
    <property type="entry name" value="KOW"/>
    <property type="match status" value="1"/>
</dbReference>
<dbReference type="InterPro" id="IPR041988">
    <property type="entry name" value="Ribosomal_uL24_KOW"/>
</dbReference>
<proteinExistence type="inferred from homology"/>
<dbReference type="InterPro" id="IPR005824">
    <property type="entry name" value="KOW"/>
</dbReference>
<evidence type="ECO:0000256" key="5">
    <source>
        <dbReference type="HAMAP-Rule" id="MF_01326"/>
    </source>
</evidence>
<dbReference type="InterPro" id="IPR003256">
    <property type="entry name" value="Ribosomal_uL24"/>
</dbReference>
<dbReference type="AlphaFoldDB" id="A0A842HA77"/>
<comment type="function">
    <text evidence="5">One of two assembly initiator proteins, it binds directly to the 5'-end of the 23S rRNA, where it nucleates assembly of the 50S subunit.</text>
</comment>
<name>A0A842HA77_9BACT</name>
<dbReference type="CDD" id="cd06089">
    <property type="entry name" value="KOW_RPL26"/>
    <property type="match status" value="1"/>
</dbReference>
<dbReference type="RefSeq" id="WP_185674321.1">
    <property type="nucleotide sequence ID" value="NZ_JACHVB010000013.1"/>
</dbReference>
<dbReference type="InterPro" id="IPR014722">
    <property type="entry name" value="Rib_uL2_dom2"/>
</dbReference>
<gene>
    <name evidence="5" type="primary">rplX</name>
    <name evidence="8" type="ORF">H5P28_03460</name>
</gene>
<dbReference type="Pfam" id="PF17136">
    <property type="entry name" value="ribosomal_L24"/>
    <property type="match status" value="1"/>
</dbReference>
<reference evidence="8 9" key="1">
    <citation type="submission" date="2020-07" db="EMBL/GenBank/DDBJ databases">
        <authorList>
            <person name="Feng X."/>
        </authorList>
    </citation>
    <scope>NUCLEOTIDE SEQUENCE [LARGE SCALE GENOMIC DNA]</scope>
    <source>
        <strain evidence="8 9">JCM31066</strain>
    </source>
</reference>
<keyword evidence="2 5" id="KW-0689">Ribosomal protein</keyword>
<dbReference type="GO" id="GO:1990904">
    <property type="term" value="C:ribonucleoprotein complex"/>
    <property type="evidence" value="ECO:0007669"/>
    <property type="project" value="UniProtKB-KW"/>
</dbReference>
<dbReference type="HAMAP" id="MF_01326_B">
    <property type="entry name" value="Ribosomal_uL24_B"/>
    <property type="match status" value="1"/>
</dbReference>
<dbReference type="Gene3D" id="2.30.30.30">
    <property type="match status" value="1"/>
</dbReference>
<accession>A0A842HA77</accession>
<dbReference type="GO" id="GO:0006412">
    <property type="term" value="P:translation"/>
    <property type="evidence" value="ECO:0007669"/>
    <property type="project" value="UniProtKB-UniRule"/>
</dbReference>
<feature type="domain" description="KOW" evidence="7">
    <location>
        <begin position="4"/>
        <end position="31"/>
    </location>
</feature>
<keyword evidence="9" id="KW-1185">Reference proteome</keyword>
<evidence type="ECO:0000313" key="8">
    <source>
        <dbReference type="EMBL" id="MBC2593312.1"/>
    </source>
</evidence>
<dbReference type="InterPro" id="IPR057264">
    <property type="entry name" value="Ribosomal_uL24_C"/>
</dbReference>
<dbReference type="EMBL" id="JACHVB010000013">
    <property type="protein sequence ID" value="MBC2593312.1"/>
    <property type="molecule type" value="Genomic_DNA"/>
</dbReference>
<protein>
    <recommendedName>
        <fullName evidence="4 5">Large ribosomal subunit protein uL24</fullName>
    </recommendedName>
</protein>
<comment type="subunit">
    <text evidence="5">Part of the 50S ribosomal subunit.</text>
</comment>
<dbReference type="InterPro" id="IPR008991">
    <property type="entry name" value="Translation_prot_SH3-like_sf"/>
</dbReference>
<organism evidence="8 9">
    <name type="scientific">Ruficoccus amylovorans</name>
    <dbReference type="NCBI Taxonomy" id="1804625"/>
    <lineage>
        <taxon>Bacteria</taxon>
        <taxon>Pseudomonadati</taxon>
        <taxon>Verrucomicrobiota</taxon>
        <taxon>Opitutia</taxon>
        <taxon>Puniceicoccales</taxon>
        <taxon>Cerasicoccaceae</taxon>
        <taxon>Ruficoccus</taxon>
    </lineage>
</organism>
<dbReference type="GO" id="GO:0005840">
    <property type="term" value="C:ribosome"/>
    <property type="evidence" value="ECO:0007669"/>
    <property type="project" value="UniProtKB-KW"/>
</dbReference>
<evidence type="ECO:0000313" key="9">
    <source>
        <dbReference type="Proteomes" id="UP000546464"/>
    </source>
</evidence>
<dbReference type="InterPro" id="IPR005825">
    <property type="entry name" value="Ribosomal_uL24_CS"/>
</dbReference>
<evidence type="ECO:0000256" key="1">
    <source>
        <dbReference type="ARBA" id="ARBA00010618"/>
    </source>
</evidence>
<keyword evidence="5" id="KW-0699">rRNA-binding</keyword>
<sequence length="83" mass="9448">MKYKIKRGDEVVVIAGAHKGQRGKVLEVLREQERVVIEGVNMVKRHRKATKENDPDAGIVEREGSVHYSNVMKADRYDSRKSA</sequence>
<dbReference type="Pfam" id="PF00467">
    <property type="entry name" value="KOW"/>
    <property type="match status" value="1"/>
</dbReference>
<evidence type="ECO:0000256" key="3">
    <source>
        <dbReference type="ARBA" id="ARBA00023274"/>
    </source>
</evidence>
<comment type="function">
    <text evidence="5">One of the proteins that surrounds the polypeptide exit tunnel on the outside of the subunit.</text>
</comment>
<keyword evidence="3 5" id="KW-0687">Ribonucleoprotein</keyword>
<evidence type="ECO:0000256" key="2">
    <source>
        <dbReference type="ARBA" id="ARBA00022980"/>
    </source>
</evidence>
<evidence type="ECO:0000256" key="4">
    <source>
        <dbReference type="ARBA" id="ARBA00035206"/>
    </source>
</evidence>